<keyword evidence="3" id="KW-1185">Reference proteome</keyword>
<evidence type="ECO:0000313" key="3">
    <source>
        <dbReference type="Proteomes" id="UP000009081"/>
    </source>
</evidence>
<proteinExistence type="predicted"/>
<accession>C5B5U7</accession>
<dbReference type="AlphaFoldDB" id="C5B5U7"/>
<feature type="region of interest" description="Disordered" evidence="1">
    <location>
        <begin position="196"/>
        <end position="215"/>
    </location>
</feature>
<dbReference type="Proteomes" id="UP000009081">
    <property type="component" value="Plasmid megaplasmid"/>
</dbReference>
<sequence>MSIKRPFRIFVGESSSTGDGARHRATAREYAFAEDGSGGVVPVGLNGQVESRYFLQGHRAWAEMEGRVRRLCEASGAGSRVFWNRAALISYFNAARAEERDLLRISRVHGSVSTTGRLWATPMSWGEAHQCGDLALEAFERYRAGEAAETVHILRDERGGNVLVVGMQGPDVAWASPDGYDKWFAQDVRALTCSLRPAPEPEPEAEPLPRAAVPR</sequence>
<dbReference type="HOGENOM" id="CLU_1281980_0_0_5"/>
<evidence type="ECO:0000313" key="2">
    <source>
        <dbReference type="EMBL" id="ACS43829.1"/>
    </source>
</evidence>
<geneLocation type="plasmid" evidence="2 3">
    <name>megaplasmid</name>
</geneLocation>
<dbReference type="EMBL" id="CP001511">
    <property type="protein sequence ID" value="ACS43829.1"/>
    <property type="molecule type" value="Genomic_DNA"/>
</dbReference>
<dbReference type="RefSeq" id="WP_003602284.1">
    <property type="nucleotide sequence ID" value="NC_012811.1"/>
</dbReference>
<name>C5B5U7_METEA</name>
<keyword evidence="2" id="KW-0614">Plasmid</keyword>
<evidence type="ECO:0000256" key="1">
    <source>
        <dbReference type="SAM" id="MobiDB-lite"/>
    </source>
</evidence>
<dbReference type="KEGG" id="mea:Mex_2p1046"/>
<organism evidence="2 3">
    <name type="scientific">Methylorubrum extorquens (strain ATCC 14718 / DSM 1338 / JCM 2805 / NCIMB 9133 / AM1)</name>
    <name type="common">Methylobacterium extorquens</name>
    <dbReference type="NCBI Taxonomy" id="272630"/>
    <lineage>
        <taxon>Bacteria</taxon>
        <taxon>Pseudomonadati</taxon>
        <taxon>Pseudomonadota</taxon>
        <taxon>Alphaproteobacteria</taxon>
        <taxon>Hyphomicrobiales</taxon>
        <taxon>Methylobacteriaceae</taxon>
        <taxon>Methylorubrum</taxon>
    </lineage>
</organism>
<protein>
    <submittedName>
        <fullName evidence="2">Uncharacterized protein</fullName>
    </submittedName>
</protein>
<gene>
    <name evidence="2" type="ordered locus">MexAM1_META2p1046</name>
</gene>
<reference evidence="2 3" key="1">
    <citation type="journal article" date="2009" name="PLoS ONE">
        <title>Methylobacterium genome sequences: a reference blueprint to investigate microbial metabolism of C1 compounds from natural and industrial sources.</title>
        <authorList>
            <person name="Vuilleumier S."/>
            <person name="Chistoserdova L."/>
            <person name="Lee M.-C."/>
            <person name="Bringel F."/>
            <person name="Lajus A."/>
            <person name="Zhou Y."/>
            <person name="Gourion B."/>
            <person name="Barbe V."/>
            <person name="Chang J."/>
            <person name="Cruveiller S."/>
            <person name="Dossat C."/>
            <person name="Gillett W."/>
            <person name="Gruffaz C."/>
            <person name="Haugen E."/>
            <person name="Hourcade E."/>
            <person name="Levy R."/>
            <person name="Mangenot S."/>
            <person name="Muller E."/>
            <person name="Nadalig T."/>
            <person name="Pagni M."/>
            <person name="Penny C."/>
            <person name="Peyraud R."/>
            <person name="Robinson D.G."/>
            <person name="Roche D."/>
            <person name="Rouy Z."/>
            <person name="Saenampechek C."/>
            <person name="Salvignol G."/>
            <person name="Vallenet D."/>
            <person name="Wu Z."/>
            <person name="Marx C.J."/>
            <person name="Vorholt J.A."/>
            <person name="Olson M.V."/>
            <person name="Kaul R."/>
            <person name="Weissenbach J."/>
            <person name="Medigue C."/>
            <person name="Lidstrom M.E."/>
        </authorList>
    </citation>
    <scope>NUCLEOTIDE SEQUENCE [LARGE SCALE GENOMIC DNA]</scope>
    <source>
        <strain evidence="3">ATCC 14718 / DSM 1338 / JCM 2805 / NCIMB 9133 / AM1</strain>
    </source>
</reference>